<protein>
    <submittedName>
        <fullName evidence="2">Uncharacterized protein</fullName>
    </submittedName>
</protein>
<feature type="region of interest" description="Disordered" evidence="1">
    <location>
        <begin position="16"/>
        <end position="50"/>
    </location>
</feature>
<dbReference type="AlphaFoldDB" id="A0A4D6MFS1"/>
<organism evidence="2 3">
    <name type="scientific">Vigna unguiculata</name>
    <name type="common">Cowpea</name>
    <dbReference type="NCBI Taxonomy" id="3917"/>
    <lineage>
        <taxon>Eukaryota</taxon>
        <taxon>Viridiplantae</taxon>
        <taxon>Streptophyta</taxon>
        <taxon>Embryophyta</taxon>
        <taxon>Tracheophyta</taxon>
        <taxon>Spermatophyta</taxon>
        <taxon>Magnoliopsida</taxon>
        <taxon>eudicotyledons</taxon>
        <taxon>Gunneridae</taxon>
        <taxon>Pentapetalae</taxon>
        <taxon>rosids</taxon>
        <taxon>fabids</taxon>
        <taxon>Fabales</taxon>
        <taxon>Fabaceae</taxon>
        <taxon>Papilionoideae</taxon>
        <taxon>50 kb inversion clade</taxon>
        <taxon>NPAAA clade</taxon>
        <taxon>indigoferoid/millettioid clade</taxon>
        <taxon>Phaseoleae</taxon>
        <taxon>Vigna</taxon>
    </lineage>
</organism>
<dbReference type="Proteomes" id="UP000501690">
    <property type="component" value="Linkage Group LG7"/>
</dbReference>
<accession>A0A4D6MFS1</accession>
<sequence length="50" mass="5630">MDYTLLHLRFKRSVNSTNSVTKTEQDTPKVPPLTTTILPRSFSTPNPTPT</sequence>
<evidence type="ECO:0000313" key="3">
    <source>
        <dbReference type="Proteomes" id="UP000501690"/>
    </source>
</evidence>
<feature type="compositionally biased region" description="Polar residues" evidence="1">
    <location>
        <begin position="33"/>
        <end position="50"/>
    </location>
</feature>
<dbReference type="EMBL" id="CP039351">
    <property type="protein sequence ID" value="QCE00273.1"/>
    <property type="molecule type" value="Genomic_DNA"/>
</dbReference>
<evidence type="ECO:0000313" key="2">
    <source>
        <dbReference type="EMBL" id="QCE00273.1"/>
    </source>
</evidence>
<evidence type="ECO:0000256" key="1">
    <source>
        <dbReference type="SAM" id="MobiDB-lite"/>
    </source>
</evidence>
<gene>
    <name evidence="2" type="ORF">DEO72_LG7g1562</name>
</gene>
<proteinExistence type="predicted"/>
<reference evidence="2 3" key="1">
    <citation type="submission" date="2019-04" db="EMBL/GenBank/DDBJ databases">
        <title>An improved genome assembly and genetic linkage map for asparagus bean, Vigna unguiculata ssp. sesquipedialis.</title>
        <authorList>
            <person name="Xia Q."/>
            <person name="Zhang R."/>
            <person name="Dong Y."/>
        </authorList>
    </citation>
    <scope>NUCLEOTIDE SEQUENCE [LARGE SCALE GENOMIC DNA]</scope>
    <source>
        <tissue evidence="2">Leaf</tissue>
    </source>
</reference>
<name>A0A4D6MFS1_VIGUN</name>
<keyword evidence="3" id="KW-1185">Reference proteome</keyword>